<protein>
    <submittedName>
        <fullName evidence="2">Uncharacterized protein</fullName>
    </submittedName>
</protein>
<dbReference type="RefSeq" id="WP_344841171.1">
    <property type="nucleotide sequence ID" value="NZ_BAABAA010000003.1"/>
</dbReference>
<feature type="transmembrane region" description="Helical" evidence="1">
    <location>
        <begin position="103"/>
        <end position="123"/>
    </location>
</feature>
<keyword evidence="1" id="KW-0812">Transmembrane</keyword>
<evidence type="ECO:0000256" key="1">
    <source>
        <dbReference type="SAM" id="Phobius"/>
    </source>
</evidence>
<dbReference type="EMBL" id="BAABAA010000003">
    <property type="protein sequence ID" value="GAA3560619.1"/>
    <property type="molecule type" value="Genomic_DNA"/>
</dbReference>
<reference evidence="3" key="1">
    <citation type="journal article" date="2019" name="Int. J. Syst. Evol. Microbiol.">
        <title>The Global Catalogue of Microorganisms (GCM) 10K type strain sequencing project: providing services to taxonomists for standard genome sequencing and annotation.</title>
        <authorList>
            <consortium name="The Broad Institute Genomics Platform"/>
            <consortium name="The Broad Institute Genome Sequencing Center for Infectious Disease"/>
            <person name="Wu L."/>
            <person name="Ma J."/>
        </authorList>
    </citation>
    <scope>NUCLEOTIDE SEQUENCE [LARGE SCALE GENOMIC DNA]</scope>
    <source>
        <strain evidence="3">JCM 16928</strain>
    </source>
</reference>
<feature type="transmembrane region" description="Helical" evidence="1">
    <location>
        <begin position="20"/>
        <end position="40"/>
    </location>
</feature>
<accession>A0ABP6X2W6</accession>
<keyword evidence="3" id="KW-1185">Reference proteome</keyword>
<name>A0ABP6X2W6_9ACTN</name>
<keyword evidence="1" id="KW-0472">Membrane</keyword>
<gene>
    <name evidence="2" type="ORF">GCM10022235_31190</name>
</gene>
<evidence type="ECO:0000313" key="3">
    <source>
        <dbReference type="Proteomes" id="UP001501222"/>
    </source>
</evidence>
<comment type="caution">
    <text evidence="2">The sequence shown here is derived from an EMBL/GenBank/DDBJ whole genome shotgun (WGS) entry which is preliminary data.</text>
</comment>
<organism evidence="2 3">
    <name type="scientific">Kribbella ginsengisoli</name>
    <dbReference type="NCBI Taxonomy" id="363865"/>
    <lineage>
        <taxon>Bacteria</taxon>
        <taxon>Bacillati</taxon>
        <taxon>Actinomycetota</taxon>
        <taxon>Actinomycetes</taxon>
        <taxon>Propionibacteriales</taxon>
        <taxon>Kribbellaceae</taxon>
        <taxon>Kribbella</taxon>
    </lineage>
</organism>
<keyword evidence="1" id="KW-1133">Transmembrane helix</keyword>
<sequence>MTTTDAPRTQESFDTVKKCIKLYAMVSAITLGTVATLTFTNHQTTLFEWIRSTILLAISPLLHRLATQAATGTHSSLTRLQTLTTIMPIAIIAVDLIPNLCPTWYTTMQAISALPLIAVAVLTRKRARA</sequence>
<evidence type="ECO:0000313" key="2">
    <source>
        <dbReference type="EMBL" id="GAA3560619.1"/>
    </source>
</evidence>
<proteinExistence type="predicted"/>
<dbReference type="Proteomes" id="UP001501222">
    <property type="component" value="Unassembled WGS sequence"/>
</dbReference>